<name>A0A1H2YSN1_ACIFE</name>
<gene>
    <name evidence="1" type="ORF">SAMN05216495_11248</name>
</gene>
<sequence>MVDNIPEKVKEKKAVACVRFSHMQQLSFFFSFKVFNRKSKKNLKFPKIGYNNVSRPFWRLFSCSLFSYAGGLGKLLQGKQISALGSVLYLVMQFVEVVGQNTDHGLCKRIQMPSPQEAAEQLGFFHICKSTFSLDRPVHPQQFSLFRRYPFLIFCPQFQEPF</sequence>
<protein>
    <submittedName>
        <fullName evidence="1">Uncharacterized protein</fullName>
    </submittedName>
</protein>
<accession>A0A1H2YSN1</accession>
<proteinExistence type="predicted"/>
<dbReference type="AlphaFoldDB" id="A0A1H2YSN1"/>
<organism evidence="1 2">
    <name type="scientific">Acidaminococcus fermentans</name>
    <dbReference type="NCBI Taxonomy" id="905"/>
    <lineage>
        <taxon>Bacteria</taxon>
        <taxon>Bacillati</taxon>
        <taxon>Bacillota</taxon>
        <taxon>Negativicutes</taxon>
        <taxon>Acidaminococcales</taxon>
        <taxon>Acidaminococcaceae</taxon>
        <taxon>Acidaminococcus</taxon>
    </lineage>
</organism>
<reference evidence="1 2" key="1">
    <citation type="submission" date="2016-10" db="EMBL/GenBank/DDBJ databases">
        <authorList>
            <person name="Varghese N."/>
            <person name="Submissions S."/>
        </authorList>
    </citation>
    <scope>NUCLEOTIDE SEQUENCE [LARGE SCALE GENOMIC DNA]</scope>
    <source>
        <strain evidence="1 2">WCC6</strain>
    </source>
</reference>
<evidence type="ECO:0000313" key="1">
    <source>
        <dbReference type="EMBL" id="SDX08172.1"/>
    </source>
</evidence>
<dbReference type="EMBL" id="FNOP01000012">
    <property type="protein sequence ID" value="SDX08172.1"/>
    <property type="molecule type" value="Genomic_DNA"/>
</dbReference>
<evidence type="ECO:0000313" key="2">
    <source>
        <dbReference type="Proteomes" id="UP000182379"/>
    </source>
</evidence>
<dbReference type="Proteomes" id="UP000182379">
    <property type="component" value="Unassembled WGS sequence"/>
</dbReference>
<comment type="caution">
    <text evidence="1">The sequence shown here is derived from an EMBL/GenBank/DDBJ whole genome shotgun (WGS) entry which is preliminary data.</text>
</comment>